<dbReference type="EMBL" id="JBJJXI010000106">
    <property type="protein sequence ID" value="KAL3392375.1"/>
    <property type="molecule type" value="Genomic_DNA"/>
</dbReference>
<dbReference type="EMBL" id="JBJJXI010000083">
    <property type="protein sequence ID" value="KAL3395299.1"/>
    <property type="molecule type" value="Genomic_DNA"/>
</dbReference>
<proteinExistence type="predicted"/>
<feature type="region of interest" description="Disordered" evidence="1">
    <location>
        <begin position="188"/>
        <end position="213"/>
    </location>
</feature>
<organism evidence="2 4">
    <name type="scientific">Trichogramma kaykai</name>
    <dbReference type="NCBI Taxonomy" id="54128"/>
    <lineage>
        <taxon>Eukaryota</taxon>
        <taxon>Metazoa</taxon>
        <taxon>Ecdysozoa</taxon>
        <taxon>Arthropoda</taxon>
        <taxon>Hexapoda</taxon>
        <taxon>Insecta</taxon>
        <taxon>Pterygota</taxon>
        <taxon>Neoptera</taxon>
        <taxon>Endopterygota</taxon>
        <taxon>Hymenoptera</taxon>
        <taxon>Apocrita</taxon>
        <taxon>Proctotrupomorpha</taxon>
        <taxon>Chalcidoidea</taxon>
        <taxon>Trichogrammatidae</taxon>
        <taxon>Trichogramma</taxon>
    </lineage>
</organism>
<gene>
    <name evidence="3" type="ORF">TKK_010569</name>
    <name evidence="2" type="ORF">TKK_013197</name>
</gene>
<dbReference type="Proteomes" id="UP001627154">
    <property type="component" value="Unassembled WGS sequence"/>
</dbReference>
<protein>
    <submittedName>
        <fullName evidence="2">Uncharacterized protein</fullName>
    </submittedName>
</protein>
<feature type="compositionally biased region" description="Polar residues" evidence="1">
    <location>
        <begin position="66"/>
        <end position="76"/>
    </location>
</feature>
<name>A0ABD2WHP2_9HYME</name>
<reference evidence="2 4" key="1">
    <citation type="journal article" date="2024" name="bioRxiv">
        <title>A reference genome for Trichogramma kaykai: A tiny desert-dwelling parasitoid wasp with competing sex-ratio distorters.</title>
        <authorList>
            <person name="Culotta J."/>
            <person name="Lindsey A.R."/>
        </authorList>
    </citation>
    <scope>NUCLEOTIDE SEQUENCE [LARGE SCALE GENOMIC DNA]</scope>
    <source>
        <strain evidence="2 4">KSX58</strain>
    </source>
</reference>
<evidence type="ECO:0000256" key="1">
    <source>
        <dbReference type="SAM" id="MobiDB-lite"/>
    </source>
</evidence>
<evidence type="ECO:0000313" key="2">
    <source>
        <dbReference type="EMBL" id="KAL3392375.1"/>
    </source>
</evidence>
<dbReference type="AlphaFoldDB" id="A0ABD2WHP2"/>
<accession>A0ABD2WHP2</accession>
<evidence type="ECO:0000313" key="3">
    <source>
        <dbReference type="EMBL" id="KAL3395299.1"/>
    </source>
</evidence>
<comment type="caution">
    <text evidence="2">The sequence shown here is derived from an EMBL/GenBank/DDBJ whole genome shotgun (WGS) entry which is preliminary data.</text>
</comment>
<keyword evidence="4" id="KW-1185">Reference proteome</keyword>
<evidence type="ECO:0000313" key="4">
    <source>
        <dbReference type="Proteomes" id="UP001627154"/>
    </source>
</evidence>
<sequence length="279" mass="30283">MAARRHRRSKSKKCSEKRRQRLVMILGPRCKIEKTTDPGPPAIELTSDMVRDRVRSRPRKGAIELQPTTTTEQGPTAQVCAKAPGVPGELVGVPSTSAAETIPSADASESVGKSQQKDLTVLPSASSDDAVIVAIKKAPTPIKQCATSKSAGALPGPRTERGELDLGVSFCEWKLRRIYLPRIARRVPNKAAPGPGVDPRGSPKPRQYRTAEPAVTYIPTPKAELARRRKEAAAQARALLRPVEEPEDIFAEGGPISDADYEAWKARPYSGSLLRRVLM</sequence>
<feature type="region of interest" description="Disordered" evidence="1">
    <location>
        <begin position="54"/>
        <end position="76"/>
    </location>
</feature>